<sequence length="75" mass="8749">MPGNSLGTRKQFGPKVQEEQCGFGSNRCTSHQICTFHQTTEKSWEFTHPADMWFVDLEKAFDWIPRDKLWASLKT</sequence>
<dbReference type="WBParaSite" id="SBAD_0000356501-mRNA-1">
    <property type="protein sequence ID" value="SBAD_0000356501-mRNA-1"/>
    <property type="gene ID" value="SBAD_0000356501"/>
</dbReference>
<evidence type="ECO:0000313" key="2">
    <source>
        <dbReference type="Proteomes" id="UP000270296"/>
    </source>
</evidence>
<accession>A0A183IIG1</accession>
<proteinExistence type="predicted"/>
<gene>
    <name evidence="1" type="ORF">SBAD_LOCUS3406</name>
</gene>
<evidence type="ECO:0000313" key="3">
    <source>
        <dbReference type="WBParaSite" id="SBAD_0000356501-mRNA-1"/>
    </source>
</evidence>
<dbReference type="PANTHER" id="PTHR47027">
    <property type="entry name" value="REVERSE TRANSCRIPTASE DOMAIN-CONTAINING PROTEIN"/>
    <property type="match status" value="1"/>
</dbReference>
<evidence type="ECO:0000313" key="1">
    <source>
        <dbReference type="EMBL" id="VDP01056.1"/>
    </source>
</evidence>
<dbReference type="PANTHER" id="PTHR47027:SF30">
    <property type="entry name" value="THAP-TYPE DOMAIN-CONTAINING PROTEIN"/>
    <property type="match status" value="1"/>
</dbReference>
<keyword evidence="2" id="KW-1185">Reference proteome</keyword>
<reference evidence="3" key="1">
    <citation type="submission" date="2016-06" db="UniProtKB">
        <authorList>
            <consortium name="WormBaseParasite"/>
        </authorList>
    </citation>
    <scope>IDENTIFICATION</scope>
</reference>
<dbReference type="OrthoDB" id="5810672at2759"/>
<name>A0A183IIG1_9BILA</name>
<dbReference type="Proteomes" id="UP000270296">
    <property type="component" value="Unassembled WGS sequence"/>
</dbReference>
<dbReference type="AlphaFoldDB" id="A0A183IIG1"/>
<dbReference type="EMBL" id="UZAM01007729">
    <property type="protein sequence ID" value="VDP01056.1"/>
    <property type="molecule type" value="Genomic_DNA"/>
</dbReference>
<protein>
    <submittedName>
        <fullName evidence="3">Reverse transcriptase domain-containing protein</fullName>
    </submittedName>
</protein>
<organism evidence="3">
    <name type="scientific">Soboliphyme baturini</name>
    <dbReference type="NCBI Taxonomy" id="241478"/>
    <lineage>
        <taxon>Eukaryota</taxon>
        <taxon>Metazoa</taxon>
        <taxon>Ecdysozoa</taxon>
        <taxon>Nematoda</taxon>
        <taxon>Enoplea</taxon>
        <taxon>Dorylaimia</taxon>
        <taxon>Dioctophymatida</taxon>
        <taxon>Dioctophymatoidea</taxon>
        <taxon>Soboliphymatidae</taxon>
        <taxon>Soboliphyme</taxon>
    </lineage>
</organism>
<reference evidence="1 2" key="2">
    <citation type="submission" date="2018-11" db="EMBL/GenBank/DDBJ databases">
        <authorList>
            <consortium name="Pathogen Informatics"/>
        </authorList>
    </citation>
    <scope>NUCLEOTIDE SEQUENCE [LARGE SCALE GENOMIC DNA]</scope>
</reference>